<evidence type="ECO:0000313" key="3">
    <source>
        <dbReference type="Proteomes" id="UP001141806"/>
    </source>
</evidence>
<keyword evidence="1" id="KW-0812">Transmembrane</keyword>
<evidence type="ECO:0000256" key="1">
    <source>
        <dbReference type="SAM" id="Phobius"/>
    </source>
</evidence>
<dbReference type="PANTHER" id="PTHR35471">
    <property type="entry name" value="OS07G0223700 PROTEIN"/>
    <property type="match status" value="1"/>
</dbReference>
<feature type="transmembrane region" description="Helical" evidence="1">
    <location>
        <begin position="21"/>
        <end position="38"/>
    </location>
</feature>
<feature type="transmembrane region" description="Helical" evidence="1">
    <location>
        <begin position="44"/>
        <end position="63"/>
    </location>
</feature>
<accession>A0A9Q0KZP7</accession>
<name>A0A9Q0KZP7_9MAGN</name>
<dbReference type="EMBL" id="JAMYWD010000002">
    <property type="protein sequence ID" value="KAJ4979852.1"/>
    <property type="molecule type" value="Genomic_DNA"/>
</dbReference>
<protein>
    <submittedName>
        <fullName evidence="2">Uncharacterized protein</fullName>
    </submittedName>
</protein>
<comment type="caution">
    <text evidence="2">The sequence shown here is derived from an EMBL/GenBank/DDBJ whole genome shotgun (WGS) entry which is preliminary data.</text>
</comment>
<proteinExistence type="predicted"/>
<keyword evidence="1" id="KW-1133">Transmembrane helix</keyword>
<organism evidence="2 3">
    <name type="scientific">Protea cynaroides</name>
    <dbReference type="NCBI Taxonomy" id="273540"/>
    <lineage>
        <taxon>Eukaryota</taxon>
        <taxon>Viridiplantae</taxon>
        <taxon>Streptophyta</taxon>
        <taxon>Embryophyta</taxon>
        <taxon>Tracheophyta</taxon>
        <taxon>Spermatophyta</taxon>
        <taxon>Magnoliopsida</taxon>
        <taxon>Proteales</taxon>
        <taxon>Proteaceae</taxon>
        <taxon>Protea</taxon>
    </lineage>
</organism>
<dbReference type="Proteomes" id="UP001141806">
    <property type="component" value="Unassembled WGS sequence"/>
</dbReference>
<dbReference type="PANTHER" id="PTHR35471:SF1">
    <property type="entry name" value="OS07G0223700 PROTEIN"/>
    <property type="match status" value="1"/>
</dbReference>
<dbReference type="AlphaFoldDB" id="A0A9Q0KZP7"/>
<sequence>MMLYSSLRTRIRSSLRDYDQIQAVAVILIYIQIGCALVESLGTLYNGVLLINLPIALFALVAIESSSQRLGRTYAVFFAALSCLISRGSFSSPNRYARLLFCLVSHLDHK</sequence>
<reference evidence="2" key="1">
    <citation type="journal article" date="2023" name="Plant J.">
        <title>The genome of the king protea, Protea cynaroides.</title>
        <authorList>
            <person name="Chang J."/>
            <person name="Duong T.A."/>
            <person name="Schoeman C."/>
            <person name="Ma X."/>
            <person name="Roodt D."/>
            <person name="Barker N."/>
            <person name="Li Z."/>
            <person name="Van de Peer Y."/>
            <person name="Mizrachi E."/>
        </authorList>
    </citation>
    <scope>NUCLEOTIDE SEQUENCE</scope>
    <source>
        <tissue evidence="2">Young leaves</tissue>
    </source>
</reference>
<dbReference type="OrthoDB" id="1916950at2759"/>
<evidence type="ECO:0000313" key="2">
    <source>
        <dbReference type="EMBL" id="KAJ4979852.1"/>
    </source>
</evidence>
<gene>
    <name evidence="2" type="ORF">NE237_010632</name>
</gene>
<keyword evidence="3" id="KW-1185">Reference proteome</keyword>
<keyword evidence="1" id="KW-0472">Membrane</keyword>
<feature type="transmembrane region" description="Helical" evidence="1">
    <location>
        <begin position="70"/>
        <end position="90"/>
    </location>
</feature>